<accession>A0A2K3E6R6</accession>
<evidence type="ECO:0000313" key="3">
    <source>
        <dbReference type="Proteomes" id="UP000006906"/>
    </source>
</evidence>
<dbReference type="EMBL" id="CM008962">
    <property type="protein sequence ID" value="PNW88464.1"/>
    <property type="molecule type" value="Genomic_DNA"/>
</dbReference>
<dbReference type="RefSeq" id="XP_042928547.1">
    <property type="nucleotide sequence ID" value="XM_043058633.1"/>
</dbReference>
<dbReference type="InParanoid" id="A0A2K3E6R6"/>
<name>A0A2K3E6R6_CHLRE</name>
<feature type="compositionally biased region" description="Low complexity" evidence="1">
    <location>
        <begin position="309"/>
        <end position="323"/>
    </location>
</feature>
<dbReference type="PANTHER" id="PTHR45725">
    <property type="entry name" value="FORMIN HOMOLOGY 2 FAMILY MEMBER"/>
    <property type="match status" value="1"/>
</dbReference>
<dbReference type="OrthoDB" id="547477at2759"/>
<proteinExistence type="predicted"/>
<feature type="compositionally biased region" description="Low complexity" evidence="1">
    <location>
        <begin position="1638"/>
        <end position="1649"/>
    </location>
</feature>
<feature type="compositionally biased region" description="Low complexity" evidence="1">
    <location>
        <begin position="12"/>
        <end position="24"/>
    </location>
</feature>
<gene>
    <name evidence="2" type="ORF">CHLRE_01g030750v5</name>
</gene>
<dbReference type="InterPro" id="IPR051425">
    <property type="entry name" value="Formin_Homology"/>
</dbReference>
<dbReference type="ExpressionAtlas" id="A0A2K3E6R6">
    <property type="expression patterns" value="baseline"/>
</dbReference>
<feature type="region of interest" description="Disordered" evidence="1">
    <location>
        <begin position="1"/>
        <end position="30"/>
    </location>
</feature>
<feature type="region of interest" description="Disordered" evidence="1">
    <location>
        <begin position="197"/>
        <end position="331"/>
    </location>
</feature>
<feature type="compositionally biased region" description="Basic and acidic residues" evidence="1">
    <location>
        <begin position="250"/>
        <end position="264"/>
    </location>
</feature>
<feature type="region of interest" description="Disordered" evidence="1">
    <location>
        <begin position="81"/>
        <end position="104"/>
    </location>
</feature>
<keyword evidence="3" id="KW-1185">Reference proteome</keyword>
<evidence type="ECO:0000256" key="1">
    <source>
        <dbReference type="SAM" id="MobiDB-lite"/>
    </source>
</evidence>
<dbReference type="PANTHER" id="PTHR45725:SF18">
    <property type="entry name" value="ORC1-LIKE AAA ATPASE DOMAIN-CONTAINING PROTEIN"/>
    <property type="match status" value="1"/>
</dbReference>
<dbReference type="Proteomes" id="UP000006906">
    <property type="component" value="Chromosome 1"/>
</dbReference>
<organism evidence="2 3">
    <name type="scientific">Chlamydomonas reinhardtii</name>
    <name type="common">Chlamydomonas smithii</name>
    <dbReference type="NCBI Taxonomy" id="3055"/>
    <lineage>
        <taxon>Eukaryota</taxon>
        <taxon>Viridiplantae</taxon>
        <taxon>Chlorophyta</taxon>
        <taxon>core chlorophytes</taxon>
        <taxon>Chlorophyceae</taxon>
        <taxon>CS clade</taxon>
        <taxon>Chlamydomonadales</taxon>
        <taxon>Chlamydomonadaceae</taxon>
        <taxon>Chlamydomonas</taxon>
    </lineage>
</organism>
<dbReference type="Gramene" id="PNW88464">
    <property type="protein sequence ID" value="PNW88464"/>
    <property type="gene ID" value="CHLRE_01g030750v5"/>
</dbReference>
<feature type="region of interest" description="Disordered" evidence="1">
    <location>
        <begin position="514"/>
        <end position="548"/>
    </location>
</feature>
<dbReference type="KEGG" id="cre:CHLRE_01g030750v5"/>
<feature type="compositionally biased region" description="Low complexity" evidence="1">
    <location>
        <begin position="266"/>
        <end position="283"/>
    </location>
</feature>
<sequence>MAAEGSLASVWRASAGPSRSSSVSLDHVCGPPHRHEGSVRFVPSGEHNSAAFFTPLASIQHLDDMLDDFYADGPRASAHVTPRISRAAAAAEPGSQHSGSSSSLRLHVGQSAAAMACGASQLPSGGSRGLAPTRRSRAGDSQTLPSDAGTHLHRHRDSVDVLRAFLDDGPTVSSVATSHLASASAVEFPVVDGLARSAQPGAAGPRGRCSVESSALPPQPQQPRPPDCVAKVVDCHLPIGEETGEGTTGEGEREGEGADEERRTSRTSASSAASAGSQLSASSMGLPTSGSVCGAGSTPRGGNSHKGMASTSGTPPAASGAASVPPPGAPGPSITRLVASIAGLGGSLSVGSTGHAAGVSSQPGSAAGVRAAICSPCVVTGRDCGSKAAASRSQPGMVPDMPPLAPIYTGRASVGAGAPGASSSAAASSFGQPLHGGVLSSLRKAASDVVSQLRALRPGKTGTAAATPTATPTAAAAAVHASTFAGDGAAPVQHQPRLLHTVHECSFSQLSYQAAPGRSRNGGGGRNSCDGNSVRVSEHASGLAPQVHARAPSANAVWASMPPQYDCTSPSLGNSSKDALHLPWVAPRPQDVSGKSAGMPVDPILLPCGHSVSVGTTGMGAGPRGEFLDEVGLEAHGSDLMPDMWDLAHLVDELEDGWGPRGGVPAAGGLPPSVPVARALPVVSVGPQRTHRTHASTAPVELTADIEANGDGISRDGVPRLQAAFTGAKAAAAGGSGRACSSVGIPQGATSRFASGLTVTSVPGLLSHEGAASPRVAQYPVSLPAMTATVAATAAALGLRGNDAEQIYVLGELVQTARASESVRRSPHVSGVACGVLYTASASNSGAVTAAEAAAMAAAAAAAARGSSLPSRAPSSGASAAAALAVAGSGSSVPQPCSGTGYRDVAAEADEAFCSPPQQQPLSAAAAAAVAAARGSTSSANGLCGSMLTSSLAGSSLWSSTMQSSSVMPFPEPAPMSLPNIMAAGGADVALASASNLSASVTQMLASGAIAMGPGPNLEHAAYATSAAVATPGASAAAVGASPFSGLHAAQAIPAATALATPACEGPGSPWHSAAPASTTAAPRAANGLGSANKVPGFPTATYMTAAFGSTFRAGSTLGSGSGGFSRASTAALNSGPGGGSAAGPELTMVWPLVMPTTVPAVLAGEPGDEDEDSSAAAAARPFSLHVLVSCGCGAPYGCYCATREAVGGAAASSHTCTPPDSALSLTRTLAAPDARRAAAATQYAAEEQEQRVTVNAMLSGVQLACVPLQEGGGCQGALLRLPMLPAMQLVNVFTAGDGDGAESAAAAGPATNLLAVPPAMAAELHMFFAARVKSNLKRLTELTGDGEDATSAAARRRDLQLLRQPCTPGAPPPWRLSPAVWAACRSEWRGSMQPLLADICYLLLCVPNCFAHGLVEWDRAMYCETLARLLGQLERYKLWATISVLLEYCRRQGVALLYQGEAVGAGSLTAERVRALLEGALHDEISIKAVDRGAQEAGGGGGICGMAGGAGAGGFGFQVGAQVWTAAAGLSAPCSGDDDGSYGGKYNSLPPPAAAAMVAALGAASGSTCGGGSGARARRASVTALVPPDAADAATAYTLKAWRRRSVDTPAMRAAHANEAAAALAAVGRGGAPPPAASSGATCAASSAPVPPKPGPAPVRTLRSQASIGRVLTRVLTALGAGEDDAAHTPMGTPRTPLAAGAAARPFADVGPASAEATGGGPAAAPGEGATAAKTRGQRLGHVIEGAAVVLAFAGVMLQSLQ</sequence>
<feature type="region of interest" description="Disordered" evidence="1">
    <location>
        <begin position="1712"/>
        <end position="1734"/>
    </location>
</feature>
<reference evidence="2 3" key="1">
    <citation type="journal article" date="2007" name="Science">
        <title>The Chlamydomonas genome reveals the evolution of key animal and plant functions.</title>
        <authorList>
            <person name="Merchant S.S."/>
            <person name="Prochnik S.E."/>
            <person name="Vallon O."/>
            <person name="Harris E.H."/>
            <person name="Karpowicz S.J."/>
            <person name="Witman G.B."/>
            <person name="Terry A."/>
            <person name="Salamov A."/>
            <person name="Fritz-Laylin L.K."/>
            <person name="Marechal-Drouard L."/>
            <person name="Marshall W.F."/>
            <person name="Qu L.H."/>
            <person name="Nelson D.R."/>
            <person name="Sanderfoot A.A."/>
            <person name="Spalding M.H."/>
            <person name="Kapitonov V.V."/>
            <person name="Ren Q."/>
            <person name="Ferris P."/>
            <person name="Lindquist E."/>
            <person name="Shapiro H."/>
            <person name="Lucas S.M."/>
            <person name="Grimwood J."/>
            <person name="Schmutz J."/>
            <person name="Cardol P."/>
            <person name="Cerutti H."/>
            <person name="Chanfreau G."/>
            <person name="Chen C.L."/>
            <person name="Cognat V."/>
            <person name="Croft M.T."/>
            <person name="Dent R."/>
            <person name="Dutcher S."/>
            <person name="Fernandez E."/>
            <person name="Fukuzawa H."/>
            <person name="Gonzalez-Ballester D."/>
            <person name="Gonzalez-Halphen D."/>
            <person name="Hallmann A."/>
            <person name="Hanikenne M."/>
            <person name="Hippler M."/>
            <person name="Inwood W."/>
            <person name="Jabbari K."/>
            <person name="Kalanon M."/>
            <person name="Kuras R."/>
            <person name="Lefebvre P.A."/>
            <person name="Lemaire S.D."/>
            <person name="Lobanov A.V."/>
            <person name="Lohr M."/>
            <person name="Manuell A."/>
            <person name="Meier I."/>
            <person name="Mets L."/>
            <person name="Mittag M."/>
            <person name="Mittelmeier T."/>
            <person name="Moroney J.V."/>
            <person name="Moseley J."/>
            <person name="Napoli C."/>
            <person name="Nedelcu A.M."/>
            <person name="Niyogi K."/>
            <person name="Novoselov S.V."/>
            <person name="Paulsen I.T."/>
            <person name="Pazour G."/>
            <person name="Purton S."/>
            <person name="Ral J.P."/>
            <person name="Riano-Pachon D.M."/>
            <person name="Riekhof W."/>
            <person name="Rymarquis L."/>
            <person name="Schroda M."/>
            <person name="Stern D."/>
            <person name="Umen J."/>
            <person name="Willows R."/>
            <person name="Wilson N."/>
            <person name="Zimmer S.L."/>
            <person name="Allmer J."/>
            <person name="Balk J."/>
            <person name="Bisova K."/>
            <person name="Chen C.J."/>
            <person name="Elias M."/>
            <person name="Gendler K."/>
            <person name="Hauser C."/>
            <person name="Lamb M.R."/>
            <person name="Ledford H."/>
            <person name="Long J.C."/>
            <person name="Minagawa J."/>
            <person name="Page M.D."/>
            <person name="Pan J."/>
            <person name="Pootakham W."/>
            <person name="Roje S."/>
            <person name="Rose A."/>
            <person name="Stahlberg E."/>
            <person name="Terauchi A.M."/>
            <person name="Yang P."/>
            <person name="Ball S."/>
            <person name="Bowler C."/>
            <person name="Dieckmann C.L."/>
            <person name="Gladyshev V.N."/>
            <person name="Green P."/>
            <person name="Jorgensen R."/>
            <person name="Mayfield S."/>
            <person name="Mueller-Roeber B."/>
            <person name="Rajamani S."/>
            <person name="Sayre R.T."/>
            <person name="Brokstein P."/>
            <person name="Dubchak I."/>
            <person name="Goodstein D."/>
            <person name="Hornick L."/>
            <person name="Huang Y.W."/>
            <person name="Jhaveri J."/>
            <person name="Luo Y."/>
            <person name="Martinez D."/>
            <person name="Ngau W.C."/>
            <person name="Otillar B."/>
            <person name="Poliakov A."/>
            <person name="Porter A."/>
            <person name="Szajkowski L."/>
            <person name="Werner G."/>
            <person name="Zhou K."/>
            <person name="Grigoriev I.V."/>
            <person name="Rokhsar D.S."/>
            <person name="Grossman A.R."/>
        </authorList>
    </citation>
    <scope>NUCLEOTIDE SEQUENCE [LARGE SCALE GENOMIC DNA]</scope>
    <source>
        <strain evidence="3">CC-503</strain>
    </source>
</reference>
<dbReference type="GeneID" id="5715372"/>
<feature type="compositionally biased region" description="Pro residues" evidence="1">
    <location>
        <begin position="217"/>
        <end position="226"/>
    </location>
</feature>
<feature type="region of interest" description="Disordered" evidence="1">
    <location>
        <begin position="1629"/>
        <end position="1665"/>
    </location>
</feature>
<feature type="compositionally biased region" description="Low complexity" evidence="1">
    <location>
        <begin position="94"/>
        <end position="103"/>
    </location>
</feature>
<evidence type="ECO:0000313" key="2">
    <source>
        <dbReference type="EMBL" id="PNW88464.1"/>
    </source>
</evidence>
<protein>
    <submittedName>
        <fullName evidence="2">Uncharacterized protein</fullName>
    </submittedName>
</protein>
<feature type="region of interest" description="Disordered" evidence="1">
    <location>
        <begin position="119"/>
        <end position="154"/>
    </location>
</feature>